<feature type="domain" description="PDZ" evidence="5">
    <location>
        <begin position="210"/>
        <end position="293"/>
    </location>
</feature>
<evidence type="ECO:0000256" key="3">
    <source>
        <dbReference type="ARBA" id="ARBA00022737"/>
    </source>
</evidence>
<keyword evidence="2" id="KW-1003">Cell membrane</keyword>
<sequence length="502" mass="55758">MVITDDAGSVWTPIPRSCILKREDGEFYGFHLRVERGRQGHIISHVVSGGVAERSGLRDGDRLLEVNNCYIDDVPHPEVARKIKDLQRLAHMDESCKPPRLCHITRDPVSGLGITVTPLEGEKGRFVVNPVAGGAAEKAAVRQGDRLVWIDGAMVSDLTHSALSKMMKKCGDHITILVIDSKSEKKYTQRRLPVLPTMATPHQLPYRARTLHLTSVSESFGFLLRLEKVPSGRTYHVLRETTRGSPAERAGVRDGELLLEVNDESVESLKHEEVVDRVKLSGREVRLTTITPKGLEFYTQLGLSPLLFCEDDAADEGKESSVLTSVEENSPPKETHASSHLRLCSLQKDPLGFGFKLGCDPQSPGTFISQVASGGPGQSAGLLVGDVVMEVNGQSVEGKPLEDVTMLVEEGGHIPSLLVTHTTRYTKMEQTEAPSKDVTRTEVAKQFLTLCLYLSRRKKITRSQLCERNRYKPRRHFPARCSHSRIPDFNPCQHFQHTTSLR</sequence>
<reference evidence="6" key="1">
    <citation type="submission" date="2025-08" db="UniProtKB">
        <authorList>
            <consortium name="Ensembl"/>
        </authorList>
    </citation>
    <scope>IDENTIFICATION</scope>
</reference>
<dbReference type="AlphaFoldDB" id="A0A3Q2VV45"/>
<evidence type="ECO:0000259" key="5">
    <source>
        <dbReference type="PROSITE" id="PS50106"/>
    </source>
</evidence>
<dbReference type="CDD" id="cd06768">
    <property type="entry name" value="PDZ_NHERF-like"/>
    <property type="match status" value="4"/>
</dbReference>
<feature type="domain" description="PDZ" evidence="5">
    <location>
        <begin position="343"/>
        <end position="423"/>
    </location>
</feature>
<dbReference type="Ensembl" id="ENSHBUT00000023941.1">
    <property type="protein sequence ID" value="ENSHBUP00000015630.1"/>
    <property type="gene ID" value="ENSHBUG00000017695.1"/>
</dbReference>
<dbReference type="GO" id="GO:0016324">
    <property type="term" value="C:apical plasma membrane"/>
    <property type="evidence" value="ECO:0007669"/>
    <property type="project" value="TreeGrafter"/>
</dbReference>
<evidence type="ECO:0000313" key="7">
    <source>
        <dbReference type="Proteomes" id="UP000264840"/>
    </source>
</evidence>
<dbReference type="PROSITE" id="PS50106">
    <property type="entry name" value="PDZ"/>
    <property type="match status" value="4"/>
</dbReference>
<dbReference type="PANTHER" id="PTHR14191">
    <property type="entry name" value="PDZ DOMAIN CONTAINING PROTEIN"/>
    <property type="match status" value="1"/>
</dbReference>
<dbReference type="GeneTree" id="ENSGT00950000182849"/>
<dbReference type="PANTHER" id="PTHR14191:SF20">
    <property type="entry name" value="NA(+)_H(+) EXCHANGE REGULATORY COFACTOR NHE-RF4"/>
    <property type="match status" value="1"/>
</dbReference>
<proteinExistence type="predicted"/>
<name>A0A3Q2VV45_HAPBU</name>
<evidence type="ECO:0000256" key="4">
    <source>
        <dbReference type="SAM" id="MobiDB-lite"/>
    </source>
</evidence>
<dbReference type="Proteomes" id="UP000264840">
    <property type="component" value="Unplaced"/>
</dbReference>
<evidence type="ECO:0000313" key="6">
    <source>
        <dbReference type="Ensembl" id="ENSHBUP00000015630.1"/>
    </source>
</evidence>
<feature type="domain" description="PDZ" evidence="5">
    <location>
        <begin position="16"/>
        <end position="85"/>
    </location>
</feature>
<evidence type="ECO:0000256" key="2">
    <source>
        <dbReference type="ARBA" id="ARBA00022475"/>
    </source>
</evidence>
<keyword evidence="7" id="KW-1185">Reference proteome</keyword>
<feature type="domain" description="PDZ" evidence="5">
    <location>
        <begin position="101"/>
        <end position="182"/>
    </location>
</feature>
<feature type="region of interest" description="Disordered" evidence="4">
    <location>
        <begin position="319"/>
        <end position="339"/>
    </location>
</feature>
<dbReference type="InterPro" id="IPR036034">
    <property type="entry name" value="PDZ_sf"/>
</dbReference>
<evidence type="ECO:0000256" key="1">
    <source>
        <dbReference type="ARBA" id="ARBA00004236"/>
    </source>
</evidence>
<protein>
    <submittedName>
        <fullName evidence="6">NHERF family PDZ scaffold protein 4b</fullName>
    </submittedName>
</protein>
<organism evidence="6 7">
    <name type="scientific">Haplochromis burtoni</name>
    <name type="common">Burton's mouthbrooder</name>
    <name type="synonym">Chromis burtoni</name>
    <dbReference type="NCBI Taxonomy" id="8153"/>
    <lineage>
        <taxon>Eukaryota</taxon>
        <taxon>Metazoa</taxon>
        <taxon>Chordata</taxon>
        <taxon>Craniata</taxon>
        <taxon>Vertebrata</taxon>
        <taxon>Euteleostomi</taxon>
        <taxon>Actinopterygii</taxon>
        <taxon>Neopterygii</taxon>
        <taxon>Teleostei</taxon>
        <taxon>Neoteleostei</taxon>
        <taxon>Acanthomorphata</taxon>
        <taxon>Ovalentaria</taxon>
        <taxon>Cichlomorphae</taxon>
        <taxon>Cichliformes</taxon>
        <taxon>Cichlidae</taxon>
        <taxon>African cichlids</taxon>
        <taxon>Pseudocrenilabrinae</taxon>
        <taxon>Haplochromini</taxon>
        <taxon>Haplochromis</taxon>
    </lineage>
</organism>
<comment type="subcellular location">
    <subcellularLocation>
        <location evidence="1">Cell membrane</location>
    </subcellularLocation>
</comment>
<dbReference type="SUPFAM" id="SSF50156">
    <property type="entry name" value="PDZ domain-like"/>
    <property type="match status" value="4"/>
</dbReference>
<dbReference type="InterPro" id="IPR001478">
    <property type="entry name" value="PDZ"/>
</dbReference>
<accession>A0A3Q2VV45</accession>
<keyword evidence="3" id="KW-0677">Repeat</keyword>
<reference evidence="6" key="2">
    <citation type="submission" date="2025-09" db="UniProtKB">
        <authorList>
            <consortium name="Ensembl"/>
        </authorList>
    </citation>
    <scope>IDENTIFICATION</scope>
</reference>
<keyword evidence="2" id="KW-0472">Membrane</keyword>
<dbReference type="InterPro" id="IPR051067">
    <property type="entry name" value="NHER"/>
</dbReference>
<dbReference type="Gene3D" id="2.30.42.10">
    <property type="match status" value="4"/>
</dbReference>
<dbReference type="InterPro" id="IPR041489">
    <property type="entry name" value="PDZ_6"/>
</dbReference>
<dbReference type="Pfam" id="PF17820">
    <property type="entry name" value="PDZ_6"/>
    <property type="match status" value="1"/>
</dbReference>
<dbReference type="SMART" id="SM00228">
    <property type="entry name" value="PDZ"/>
    <property type="match status" value="4"/>
</dbReference>
<dbReference type="GO" id="GO:0072659">
    <property type="term" value="P:protein localization to plasma membrane"/>
    <property type="evidence" value="ECO:0007669"/>
    <property type="project" value="TreeGrafter"/>
</dbReference>
<dbReference type="Pfam" id="PF00595">
    <property type="entry name" value="PDZ"/>
    <property type="match status" value="3"/>
</dbReference>
<dbReference type="GO" id="GO:0043495">
    <property type="term" value="F:protein-membrane adaptor activity"/>
    <property type="evidence" value="ECO:0007669"/>
    <property type="project" value="TreeGrafter"/>
</dbReference>